<keyword evidence="2" id="KW-1185">Reference proteome</keyword>
<sequence length="365" mass="43378">MNHTIIETEEVLVSIEKIWKTFYSSLKDKTVFQTFEWNYLWWKHSYSYNKLFVLILYPQSIEEPAAICPLMLDQKKTLRFIADTHSDYSDFLIGPEDNTTLYEICKTIHDIIEQSDEVDSIELKNLNQSSKYLGIFCSRFDYKQILYQTNASSYTSFVGSENVLDAFSYLKAKKRNQIKRLYKKNENLHGVYHTVDTSPFPAETLKEILTDMKKSGLRGDDFLDETLLGIITKLYEAGHLMIQEIKDDKTSLVMNFILKDDREKRFLLWITIYRNRPKINILSYFILIKKLSMEHIGSRFVLDFGRGLYEYKIVNFLPEINLQFTFYYSKNGIAYVRYLLKQFIILSIKPFYKKHKKTINRILHR</sequence>
<evidence type="ECO:0000313" key="1">
    <source>
        <dbReference type="EMBL" id="BDY13539.1"/>
    </source>
</evidence>
<organism evidence="1 2">
    <name type="scientific">Hydrogenimonas cancrithermarum</name>
    <dbReference type="NCBI Taxonomy" id="2993563"/>
    <lineage>
        <taxon>Bacteria</taxon>
        <taxon>Pseudomonadati</taxon>
        <taxon>Campylobacterota</taxon>
        <taxon>Epsilonproteobacteria</taxon>
        <taxon>Campylobacterales</taxon>
        <taxon>Hydrogenimonadaceae</taxon>
        <taxon>Hydrogenimonas</taxon>
    </lineage>
</organism>
<proteinExistence type="predicted"/>
<dbReference type="EMBL" id="AP027370">
    <property type="protein sequence ID" value="BDY13539.1"/>
    <property type="molecule type" value="Genomic_DNA"/>
</dbReference>
<evidence type="ECO:0000313" key="2">
    <source>
        <dbReference type="Proteomes" id="UP001321445"/>
    </source>
</evidence>
<accession>A0ABM8FMC2</accession>
<gene>
    <name evidence="1" type="ORF">HCR_18510</name>
</gene>
<reference evidence="1 2" key="1">
    <citation type="submission" date="2023-03" db="EMBL/GenBank/DDBJ databases">
        <title>Description of Hydrogenimonas sp. ISO32.</title>
        <authorList>
            <person name="Mino S."/>
            <person name="Fukazawa S."/>
            <person name="Sawabe T."/>
        </authorList>
    </citation>
    <scope>NUCLEOTIDE SEQUENCE [LARGE SCALE GENOMIC DNA]</scope>
    <source>
        <strain evidence="1 2">ISO32</strain>
    </source>
</reference>
<evidence type="ECO:0008006" key="3">
    <source>
        <dbReference type="Google" id="ProtNLM"/>
    </source>
</evidence>
<name>A0ABM8FMC2_9BACT</name>
<dbReference type="Proteomes" id="UP001321445">
    <property type="component" value="Chromosome"/>
</dbReference>
<protein>
    <recommendedName>
        <fullName evidence="3">BioF2-like acetyltransferase domain-containing protein</fullName>
    </recommendedName>
</protein>